<keyword evidence="4" id="KW-1185">Reference proteome</keyword>
<dbReference type="AlphaFoldDB" id="A0A1X2H6R6"/>
<dbReference type="PANTHER" id="PTHR11188">
    <property type="entry name" value="ARRESTIN DOMAIN CONTAINING PROTEIN"/>
    <property type="match status" value="1"/>
</dbReference>
<evidence type="ECO:0000313" key="4">
    <source>
        <dbReference type="Proteomes" id="UP000242180"/>
    </source>
</evidence>
<dbReference type="EMBL" id="MCGN01000008">
    <property type="protein sequence ID" value="ORY94154.1"/>
    <property type="molecule type" value="Genomic_DNA"/>
</dbReference>
<dbReference type="InParanoid" id="A0A1X2H6R6"/>
<dbReference type="SUPFAM" id="SSF81296">
    <property type="entry name" value="E set domains"/>
    <property type="match status" value="1"/>
</dbReference>
<feature type="compositionally biased region" description="Polar residues" evidence="1">
    <location>
        <begin position="344"/>
        <end position="356"/>
    </location>
</feature>
<dbReference type="GO" id="GO:0005829">
    <property type="term" value="C:cytosol"/>
    <property type="evidence" value="ECO:0007669"/>
    <property type="project" value="TreeGrafter"/>
</dbReference>
<feature type="domain" description="Arrestin-like N-terminal" evidence="2">
    <location>
        <begin position="36"/>
        <end position="146"/>
    </location>
</feature>
<dbReference type="InterPro" id="IPR014756">
    <property type="entry name" value="Ig_E-set"/>
</dbReference>
<evidence type="ECO:0000259" key="2">
    <source>
        <dbReference type="Pfam" id="PF00339"/>
    </source>
</evidence>
<dbReference type="GO" id="GO:0030674">
    <property type="term" value="F:protein-macromolecule adaptor activity"/>
    <property type="evidence" value="ECO:0007669"/>
    <property type="project" value="TreeGrafter"/>
</dbReference>
<accession>A0A1X2H6R6</accession>
<dbReference type="InterPro" id="IPR050357">
    <property type="entry name" value="Arrestin_domain-protein"/>
</dbReference>
<sequence length="372" mass="41575">MPSLHHKEDVTVQLKVDPYFTGIMRGLANDEAEGCELKGECVVRVHHRPVKARRIVVWFEGRSKVNLQGALGVASSETVESRSLIFKDKHFLGDDGQVKVLEPGTYVYPFSFELPATLPASFRGKYGRIRYRLQATFHRPQMFSSDIHTSTDIVLRRSLPLMHMDNEEVRTGSNQNVHYTASAPSIAYREGGLVRLNLNINLEHPEYQSVRSVTCALREVVKYRTTGERSSTCQSAAKSEELFPLGWSTFYPSQSPDYNPAAQHDYNAIFRLCPRVHGDTQTRLLQVTHAVVVNVMVDTNKPIGMSTESPHASDDESDDASINGDDDKPSVQQLETGAMPSPPAYNSNEVPPSYFSSLEQLPAVPAYPIEQH</sequence>
<evidence type="ECO:0000256" key="1">
    <source>
        <dbReference type="SAM" id="MobiDB-lite"/>
    </source>
</evidence>
<dbReference type="STRING" id="13706.A0A1X2H6R6"/>
<dbReference type="PANTHER" id="PTHR11188:SF17">
    <property type="entry name" value="FI21816P1"/>
    <property type="match status" value="1"/>
</dbReference>
<dbReference type="InterPro" id="IPR011021">
    <property type="entry name" value="Arrestin-like_N"/>
</dbReference>
<dbReference type="Proteomes" id="UP000242180">
    <property type="component" value="Unassembled WGS sequence"/>
</dbReference>
<gene>
    <name evidence="3" type="ORF">BCR43DRAFT_357059</name>
</gene>
<protein>
    <submittedName>
        <fullName evidence="3">Or S-antigen, N-terminal domain-domain-containing protein</fullName>
    </submittedName>
</protein>
<reference evidence="3 4" key="1">
    <citation type="submission" date="2016-07" db="EMBL/GenBank/DDBJ databases">
        <title>Pervasive Adenine N6-methylation of Active Genes in Fungi.</title>
        <authorList>
            <consortium name="DOE Joint Genome Institute"/>
            <person name="Mondo S.J."/>
            <person name="Dannebaum R.O."/>
            <person name="Kuo R.C."/>
            <person name="Labutti K."/>
            <person name="Haridas S."/>
            <person name="Kuo A."/>
            <person name="Salamov A."/>
            <person name="Ahrendt S.R."/>
            <person name="Lipzen A."/>
            <person name="Sullivan W."/>
            <person name="Andreopoulos W.B."/>
            <person name="Clum A."/>
            <person name="Lindquist E."/>
            <person name="Daum C."/>
            <person name="Ramamoorthy G.K."/>
            <person name="Gryganskyi A."/>
            <person name="Culley D."/>
            <person name="Magnuson J.K."/>
            <person name="James T.Y."/>
            <person name="O'Malley M.A."/>
            <person name="Stajich J.E."/>
            <person name="Spatafora J.W."/>
            <person name="Visel A."/>
            <person name="Grigoriev I.V."/>
        </authorList>
    </citation>
    <scope>NUCLEOTIDE SEQUENCE [LARGE SCALE GENOMIC DNA]</scope>
    <source>
        <strain evidence="3 4">NRRL 2496</strain>
    </source>
</reference>
<dbReference type="InterPro" id="IPR014752">
    <property type="entry name" value="Arrestin-like_C"/>
</dbReference>
<dbReference type="GO" id="GO:0070086">
    <property type="term" value="P:ubiquitin-dependent endocytosis"/>
    <property type="evidence" value="ECO:0007669"/>
    <property type="project" value="TreeGrafter"/>
</dbReference>
<dbReference type="OMA" id="PEFSTHE"/>
<dbReference type="GO" id="GO:0005886">
    <property type="term" value="C:plasma membrane"/>
    <property type="evidence" value="ECO:0007669"/>
    <property type="project" value="TreeGrafter"/>
</dbReference>
<feature type="region of interest" description="Disordered" evidence="1">
    <location>
        <begin position="301"/>
        <end position="356"/>
    </location>
</feature>
<organism evidence="3 4">
    <name type="scientific">Syncephalastrum racemosum</name>
    <name type="common">Filamentous fungus</name>
    <dbReference type="NCBI Taxonomy" id="13706"/>
    <lineage>
        <taxon>Eukaryota</taxon>
        <taxon>Fungi</taxon>
        <taxon>Fungi incertae sedis</taxon>
        <taxon>Mucoromycota</taxon>
        <taxon>Mucoromycotina</taxon>
        <taxon>Mucoromycetes</taxon>
        <taxon>Mucorales</taxon>
        <taxon>Syncephalastraceae</taxon>
        <taxon>Syncephalastrum</taxon>
    </lineage>
</organism>
<evidence type="ECO:0000313" key="3">
    <source>
        <dbReference type="EMBL" id="ORY94154.1"/>
    </source>
</evidence>
<proteinExistence type="predicted"/>
<dbReference type="Gene3D" id="2.60.40.640">
    <property type="match status" value="1"/>
</dbReference>
<name>A0A1X2H6R6_SYNRA</name>
<comment type="caution">
    <text evidence="3">The sequence shown here is derived from an EMBL/GenBank/DDBJ whole genome shotgun (WGS) entry which is preliminary data.</text>
</comment>
<dbReference type="GO" id="GO:0031625">
    <property type="term" value="F:ubiquitin protein ligase binding"/>
    <property type="evidence" value="ECO:0007669"/>
    <property type="project" value="TreeGrafter"/>
</dbReference>
<dbReference type="Pfam" id="PF00339">
    <property type="entry name" value="Arrestin_N"/>
    <property type="match status" value="1"/>
</dbReference>
<dbReference type="OrthoDB" id="2333384at2759"/>